<protein>
    <recommendedName>
        <fullName evidence="4">Tetratricopeptide repeat protein</fullName>
    </recommendedName>
</protein>
<gene>
    <name evidence="2" type="ORF">E6K75_03300</name>
</gene>
<comment type="caution">
    <text evidence="2">The sequence shown here is derived from an EMBL/GenBank/DDBJ whole genome shotgun (WGS) entry which is preliminary data.</text>
</comment>
<sequence length="461" mass="52106">MNDRRGFRTGLFLGLMVTAALTLSCAGPNKLAQQSEKAYSKGEVEKAYQKAARALRKEPENRRARAAMTQAAAQLLREREVEIRGLAARDTVAAGKRSLALDDFRNELLQYRIVLPPDPDFDRDEAQIRLAAAGITYRDAKSDLQDGAPKRAYDEFQLSHSFEPRYLDVTRRLQQAYDEALPRVALLPFANETDLTPLSKEFSDRAYTELSRRTESADFRFTDLLPRERVYQAVPISLLDHLGRRVAARIGRELGADRVIVGRFYGMRTSTNTGNFTQPVYRKIEDKDEAGKTRERYVEGTIEVLTRDRELTVGFEYEVVDVQDGSVVLGNSGTLRAAAHAIFTSAPVDGDVDDYCLIPPDMQKADPKRAEHVASDWGDRCGDWKLSDLIKRSRSQRSRGYESRYQDDWSLRGNDRAVFLGDVPSEGELVRLAYCQVWEPLTRTLQELDGSEPRTVSGQRP</sequence>
<evidence type="ECO:0000256" key="1">
    <source>
        <dbReference type="SAM" id="SignalP"/>
    </source>
</evidence>
<dbReference type="PROSITE" id="PS51257">
    <property type="entry name" value="PROKAR_LIPOPROTEIN"/>
    <property type="match status" value="1"/>
</dbReference>
<feature type="signal peptide" evidence="1">
    <location>
        <begin position="1"/>
        <end position="26"/>
    </location>
</feature>
<keyword evidence="1" id="KW-0732">Signal</keyword>
<proteinExistence type="predicted"/>
<accession>A0A538T917</accession>
<feature type="chain" id="PRO_5021721594" description="Tetratricopeptide repeat protein" evidence="1">
    <location>
        <begin position="27"/>
        <end position="461"/>
    </location>
</feature>
<dbReference type="AlphaFoldDB" id="A0A538T917"/>
<organism evidence="2 3">
    <name type="scientific">Eiseniibacteriota bacterium</name>
    <dbReference type="NCBI Taxonomy" id="2212470"/>
    <lineage>
        <taxon>Bacteria</taxon>
        <taxon>Candidatus Eiseniibacteriota</taxon>
    </lineage>
</organism>
<evidence type="ECO:0000313" key="2">
    <source>
        <dbReference type="EMBL" id="TMQ60125.1"/>
    </source>
</evidence>
<evidence type="ECO:0008006" key="4">
    <source>
        <dbReference type="Google" id="ProtNLM"/>
    </source>
</evidence>
<reference evidence="2 3" key="1">
    <citation type="journal article" date="2019" name="Nat. Microbiol.">
        <title>Mediterranean grassland soil C-N compound turnover is dependent on rainfall and depth, and is mediated by genomically divergent microorganisms.</title>
        <authorList>
            <person name="Diamond S."/>
            <person name="Andeer P.F."/>
            <person name="Li Z."/>
            <person name="Crits-Christoph A."/>
            <person name="Burstein D."/>
            <person name="Anantharaman K."/>
            <person name="Lane K.R."/>
            <person name="Thomas B.C."/>
            <person name="Pan C."/>
            <person name="Northen T.R."/>
            <person name="Banfield J.F."/>
        </authorList>
    </citation>
    <scope>NUCLEOTIDE SEQUENCE [LARGE SCALE GENOMIC DNA]</scope>
    <source>
        <strain evidence="2">WS_5</strain>
    </source>
</reference>
<name>A0A538T917_UNCEI</name>
<evidence type="ECO:0000313" key="3">
    <source>
        <dbReference type="Proteomes" id="UP000320913"/>
    </source>
</evidence>
<dbReference type="Gene3D" id="3.40.50.10610">
    <property type="entry name" value="ABC-type transport auxiliary lipoprotein component"/>
    <property type="match status" value="1"/>
</dbReference>
<dbReference type="Proteomes" id="UP000320913">
    <property type="component" value="Unassembled WGS sequence"/>
</dbReference>
<dbReference type="EMBL" id="VBOV01000086">
    <property type="protein sequence ID" value="TMQ60125.1"/>
    <property type="molecule type" value="Genomic_DNA"/>
</dbReference>